<evidence type="ECO:0000256" key="5">
    <source>
        <dbReference type="SAM" id="Phobius"/>
    </source>
</evidence>
<evidence type="ECO:0008006" key="7">
    <source>
        <dbReference type="Google" id="ProtNLM"/>
    </source>
</evidence>
<evidence type="ECO:0000256" key="2">
    <source>
        <dbReference type="ARBA" id="ARBA00022692"/>
    </source>
</evidence>
<dbReference type="AlphaFoldDB" id="G0U0V4"/>
<dbReference type="Pfam" id="PF08507">
    <property type="entry name" value="COPI_assoc"/>
    <property type="match status" value="1"/>
</dbReference>
<keyword evidence="3 5" id="KW-1133">Transmembrane helix</keyword>
<evidence type="ECO:0000313" key="6">
    <source>
        <dbReference type="EMBL" id="CCC49707.1"/>
    </source>
</evidence>
<keyword evidence="2 5" id="KW-0812">Transmembrane</keyword>
<comment type="subcellular location">
    <subcellularLocation>
        <location evidence="1">Membrane</location>
        <topology evidence="1">Multi-pass membrane protein</topology>
    </subcellularLocation>
</comment>
<feature type="transmembrane region" description="Helical" evidence="5">
    <location>
        <begin position="111"/>
        <end position="130"/>
    </location>
</feature>
<feature type="transmembrane region" description="Helical" evidence="5">
    <location>
        <begin position="18"/>
        <end position="41"/>
    </location>
</feature>
<dbReference type="GO" id="GO:0016020">
    <property type="term" value="C:membrane"/>
    <property type="evidence" value="ECO:0007669"/>
    <property type="project" value="UniProtKB-SubCell"/>
</dbReference>
<dbReference type="EMBL" id="HE573024">
    <property type="protein sequence ID" value="CCC49707.1"/>
    <property type="molecule type" value="Genomic_DNA"/>
</dbReference>
<organism evidence="6">
    <name type="scientific">Trypanosoma vivax (strain Y486)</name>
    <dbReference type="NCBI Taxonomy" id="1055687"/>
    <lineage>
        <taxon>Eukaryota</taxon>
        <taxon>Discoba</taxon>
        <taxon>Euglenozoa</taxon>
        <taxon>Kinetoplastea</taxon>
        <taxon>Metakinetoplastina</taxon>
        <taxon>Trypanosomatida</taxon>
        <taxon>Trypanosomatidae</taxon>
        <taxon>Trypanosoma</taxon>
        <taxon>Duttonella</taxon>
    </lineage>
</organism>
<protein>
    <recommendedName>
        <fullName evidence="7">COPI associated protein</fullName>
    </recommendedName>
</protein>
<reference evidence="6" key="1">
    <citation type="journal article" date="2012" name="Proc. Natl. Acad. Sci. U.S.A.">
        <title>Antigenic diversity is generated by distinct evolutionary mechanisms in African trypanosome species.</title>
        <authorList>
            <person name="Jackson A.P."/>
            <person name="Berry A."/>
            <person name="Aslett M."/>
            <person name="Allison H.C."/>
            <person name="Burton P."/>
            <person name="Vavrova-Anderson J."/>
            <person name="Brown R."/>
            <person name="Browne H."/>
            <person name="Corton N."/>
            <person name="Hauser H."/>
            <person name="Gamble J."/>
            <person name="Gilderthorp R."/>
            <person name="Marcello L."/>
            <person name="McQuillan J."/>
            <person name="Otto T.D."/>
            <person name="Quail M.A."/>
            <person name="Sanders M.J."/>
            <person name="van Tonder A."/>
            <person name="Ginger M.L."/>
            <person name="Field M.C."/>
            <person name="Barry J.D."/>
            <person name="Hertz-Fowler C."/>
            <person name="Berriman M."/>
        </authorList>
    </citation>
    <scope>NUCLEOTIDE SEQUENCE</scope>
    <source>
        <strain evidence="6">Y486</strain>
    </source>
</reference>
<dbReference type="PANTHER" id="PTHR28128:SF1">
    <property type="entry name" value="GOLGI APPARATUS MEMBRANE PROTEIN TVP15"/>
    <property type="match status" value="1"/>
</dbReference>
<evidence type="ECO:0000256" key="4">
    <source>
        <dbReference type="ARBA" id="ARBA00023136"/>
    </source>
</evidence>
<name>G0U0V4_TRYVY</name>
<sequence>MSDTSTDKVKAYNKPVEYLMVFFAILCSIACGTITTHHLIFTKLLRIDDFRVAVVRFCIAILTVIIPSAELQAMRNIYVYRYARFLLSPIGRGFLYVIMGGVLLNQYVGDVAVGACMIALGLLSILTHHFRKPY</sequence>
<evidence type="ECO:0000256" key="3">
    <source>
        <dbReference type="ARBA" id="ARBA00022989"/>
    </source>
</evidence>
<proteinExistence type="predicted"/>
<dbReference type="VEuPathDB" id="TriTrypDB:TvY486_0803150"/>
<gene>
    <name evidence="6" type="ORF">TVY486_0803150</name>
</gene>
<feature type="transmembrane region" description="Helical" evidence="5">
    <location>
        <begin position="53"/>
        <end position="73"/>
    </location>
</feature>
<keyword evidence="4 5" id="KW-0472">Membrane</keyword>
<feature type="transmembrane region" description="Helical" evidence="5">
    <location>
        <begin position="85"/>
        <end position="105"/>
    </location>
</feature>
<dbReference type="InterPro" id="IPR013714">
    <property type="entry name" value="Golgi_TVP15"/>
</dbReference>
<accession>G0U0V4</accession>
<dbReference type="PANTHER" id="PTHR28128">
    <property type="entry name" value="GOLGI APPARATUS MEMBRANE PROTEIN TVP15"/>
    <property type="match status" value="1"/>
</dbReference>
<evidence type="ECO:0000256" key="1">
    <source>
        <dbReference type="ARBA" id="ARBA00004141"/>
    </source>
</evidence>